<protein>
    <submittedName>
        <fullName evidence="2">Helix-turn-helix domain-containing protein</fullName>
    </submittedName>
</protein>
<dbReference type="SUPFAM" id="SSF46955">
    <property type="entry name" value="Putative DNA-binding domain"/>
    <property type="match status" value="1"/>
</dbReference>
<gene>
    <name evidence="2" type="ORF">JEU11_05005</name>
</gene>
<dbReference type="InterPro" id="IPR010093">
    <property type="entry name" value="SinI_DNA-bd"/>
</dbReference>
<dbReference type="RefSeq" id="WP_198823884.1">
    <property type="nucleotide sequence ID" value="NZ_JAEILT010000005.1"/>
</dbReference>
<organism evidence="2 3">
    <name type="scientific">Paraglaciecola chathamensis</name>
    <dbReference type="NCBI Taxonomy" id="368405"/>
    <lineage>
        <taxon>Bacteria</taxon>
        <taxon>Pseudomonadati</taxon>
        <taxon>Pseudomonadota</taxon>
        <taxon>Gammaproteobacteria</taxon>
        <taxon>Alteromonadales</taxon>
        <taxon>Alteromonadaceae</taxon>
        <taxon>Paraglaciecola</taxon>
    </lineage>
</organism>
<reference evidence="2 3" key="1">
    <citation type="submission" date="2020-12" db="EMBL/GenBank/DDBJ databases">
        <title>Draft genome sequences of nine environmental bacterial isolates colonizing plastic.</title>
        <authorList>
            <person name="Borre I."/>
            <person name="Sonnenschein E.C."/>
        </authorList>
    </citation>
    <scope>NUCLEOTIDE SEQUENCE [LARGE SCALE GENOMIC DNA]</scope>
    <source>
        <strain evidence="2 3">IB30</strain>
    </source>
</reference>
<dbReference type="Pfam" id="PF12728">
    <property type="entry name" value="HTH_17"/>
    <property type="match status" value="1"/>
</dbReference>
<dbReference type="Proteomes" id="UP000649232">
    <property type="component" value="Unassembled WGS sequence"/>
</dbReference>
<accession>A0ABS0WBG0</accession>
<name>A0ABS0WBG0_9ALTE</name>
<dbReference type="InterPro" id="IPR041657">
    <property type="entry name" value="HTH_17"/>
</dbReference>
<feature type="domain" description="Helix-turn-helix" evidence="1">
    <location>
        <begin position="6"/>
        <end position="53"/>
    </location>
</feature>
<evidence type="ECO:0000313" key="3">
    <source>
        <dbReference type="Proteomes" id="UP000649232"/>
    </source>
</evidence>
<dbReference type="InterPro" id="IPR009061">
    <property type="entry name" value="DNA-bd_dom_put_sf"/>
</dbReference>
<dbReference type="EMBL" id="JAEILT010000005">
    <property type="protein sequence ID" value="MBJ2135807.1"/>
    <property type="molecule type" value="Genomic_DNA"/>
</dbReference>
<evidence type="ECO:0000313" key="2">
    <source>
        <dbReference type="EMBL" id="MBJ2135807.1"/>
    </source>
</evidence>
<dbReference type="NCBIfam" id="NF047737">
    <property type="entry name" value="antiphage_MADS1"/>
    <property type="match status" value="1"/>
</dbReference>
<evidence type="ECO:0000259" key="1">
    <source>
        <dbReference type="Pfam" id="PF12728"/>
    </source>
</evidence>
<sequence>MPDDILTIKEVAQYLKLNEKTAYRLASEGKLPGFKVGGSWRFRRAEIDIWISEKINNKDKE</sequence>
<proteinExistence type="predicted"/>
<comment type="caution">
    <text evidence="2">The sequence shown here is derived from an EMBL/GenBank/DDBJ whole genome shotgun (WGS) entry which is preliminary data.</text>
</comment>
<dbReference type="NCBIfam" id="TIGR01764">
    <property type="entry name" value="excise"/>
    <property type="match status" value="1"/>
</dbReference>
<dbReference type="Gene3D" id="1.10.238.160">
    <property type="match status" value="1"/>
</dbReference>